<dbReference type="EMBL" id="BART01025369">
    <property type="protein sequence ID" value="GAH00063.1"/>
    <property type="molecule type" value="Genomic_DNA"/>
</dbReference>
<sequence>MLELSSTTTPNVGIIHLSDLHFTDGGNVLETKWELLFRALKDNFLNCLFVYIVVSGDIASTGKESEYKVAITYF</sequence>
<protein>
    <recommendedName>
        <fullName evidence="2">Calcineurin-like phosphoesterase domain-containing protein</fullName>
    </recommendedName>
</protein>
<feature type="non-terminal residue" evidence="1">
    <location>
        <position position="74"/>
    </location>
</feature>
<dbReference type="Gene3D" id="3.60.21.10">
    <property type="match status" value="1"/>
</dbReference>
<proteinExistence type="predicted"/>
<gene>
    <name evidence="1" type="ORF">S01H4_45553</name>
</gene>
<comment type="caution">
    <text evidence="1">The sequence shown here is derived from an EMBL/GenBank/DDBJ whole genome shotgun (WGS) entry which is preliminary data.</text>
</comment>
<dbReference type="InterPro" id="IPR029052">
    <property type="entry name" value="Metallo-depent_PP-like"/>
</dbReference>
<evidence type="ECO:0000313" key="1">
    <source>
        <dbReference type="EMBL" id="GAH00063.1"/>
    </source>
</evidence>
<name>X1DUJ0_9ZZZZ</name>
<dbReference type="SUPFAM" id="SSF56300">
    <property type="entry name" value="Metallo-dependent phosphatases"/>
    <property type="match status" value="1"/>
</dbReference>
<accession>X1DUJ0</accession>
<evidence type="ECO:0008006" key="2">
    <source>
        <dbReference type="Google" id="ProtNLM"/>
    </source>
</evidence>
<reference evidence="1" key="1">
    <citation type="journal article" date="2014" name="Front. Microbiol.">
        <title>High frequency of phylogenetically diverse reductive dehalogenase-homologous genes in deep subseafloor sedimentary metagenomes.</title>
        <authorList>
            <person name="Kawai M."/>
            <person name="Futagami T."/>
            <person name="Toyoda A."/>
            <person name="Takaki Y."/>
            <person name="Nishi S."/>
            <person name="Hori S."/>
            <person name="Arai W."/>
            <person name="Tsubouchi T."/>
            <person name="Morono Y."/>
            <person name="Uchiyama I."/>
            <person name="Ito T."/>
            <person name="Fujiyama A."/>
            <person name="Inagaki F."/>
            <person name="Takami H."/>
        </authorList>
    </citation>
    <scope>NUCLEOTIDE SEQUENCE</scope>
    <source>
        <strain evidence="1">Expedition CK06-06</strain>
    </source>
</reference>
<organism evidence="1">
    <name type="scientific">marine sediment metagenome</name>
    <dbReference type="NCBI Taxonomy" id="412755"/>
    <lineage>
        <taxon>unclassified sequences</taxon>
        <taxon>metagenomes</taxon>
        <taxon>ecological metagenomes</taxon>
    </lineage>
</organism>
<dbReference type="AlphaFoldDB" id="X1DUJ0"/>